<dbReference type="AlphaFoldDB" id="A0AB33CH98"/>
<proteinExistence type="predicted"/>
<reference evidence="1 2" key="1">
    <citation type="submission" date="2017-06" db="EMBL/GenBank/DDBJ databases">
        <title>First complete genome sequences of Xanthomonas citri pv. vignicola strains CFBP 7111, CFBP 7112 and CFBP 7113 using long-read technology.</title>
        <authorList>
            <person name="Ruh M."/>
            <person name="Briand M."/>
            <person name="Bonneau S."/>
            <person name="Jacques M.A."/>
            <person name="Chen N.W.G."/>
        </authorList>
    </citation>
    <scope>NUCLEOTIDE SEQUENCE [LARGE SCALE GENOMIC DNA]</scope>
    <source>
        <strain evidence="1 2">CFBP7111</strain>
    </source>
</reference>
<gene>
    <name evidence="1" type="ORF">XcvCFBP7111P_07770</name>
</gene>
<evidence type="ECO:0000313" key="2">
    <source>
        <dbReference type="Proteomes" id="UP000198357"/>
    </source>
</evidence>
<accession>A0AB33CH98</accession>
<evidence type="ECO:0008006" key="3">
    <source>
        <dbReference type="Google" id="ProtNLM"/>
    </source>
</evidence>
<protein>
    <recommendedName>
        <fullName evidence="3">Integrase</fullName>
    </recommendedName>
</protein>
<evidence type="ECO:0000313" key="1">
    <source>
        <dbReference type="EMBL" id="ASK91410.1"/>
    </source>
</evidence>
<dbReference type="Proteomes" id="UP000198357">
    <property type="component" value="Chromosome"/>
</dbReference>
<sequence length="112" mass="12323">MTETSGRTVRYQPSIMRQRGVRINLIAALSYADPCTTLAWLGAARSRQARITARLPRNAPPLLKLSTSPSGWLTDHAVSGSTQTPITLRIMAATPTAAAVQTWARQWRHQLT</sequence>
<name>A0AB33CH98_XANCI</name>
<dbReference type="EMBL" id="CP022263">
    <property type="protein sequence ID" value="ASK91410.1"/>
    <property type="molecule type" value="Genomic_DNA"/>
</dbReference>
<organism evidence="1 2">
    <name type="scientific">Xanthomonas citri pv. vignicola</name>
    <dbReference type="NCBI Taxonomy" id="473426"/>
    <lineage>
        <taxon>Bacteria</taxon>
        <taxon>Pseudomonadati</taxon>
        <taxon>Pseudomonadota</taxon>
        <taxon>Gammaproteobacteria</taxon>
        <taxon>Lysobacterales</taxon>
        <taxon>Lysobacteraceae</taxon>
        <taxon>Xanthomonas</taxon>
    </lineage>
</organism>